<accession>A0A8H6YKW1</accession>
<keyword evidence="2" id="KW-1185">Reference proteome</keyword>
<comment type="caution">
    <text evidence="1">The sequence shown here is derived from an EMBL/GenBank/DDBJ whole genome shotgun (WGS) entry which is preliminary data.</text>
</comment>
<organism evidence="1 2">
    <name type="scientific">Mycena venus</name>
    <dbReference type="NCBI Taxonomy" id="2733690"/>
    <lineage>
        <taxon>Eukaryota</taxon>
        <taxon>Fungi</taxon>
        <taxon>Dikarya</taxon>
        <taxon>Basidiomycota</taxon>
        <taxon>Agaricomycotina</taxon>
        <taxon>Agaricomycetes</taxon>
        <taxon>Agaricomycetidae</taxon>
        <taxon>Agaricales</taxon>
        <taxon>Marasmiineae</taxon>
        <taxon>Mycenaceae</taxon>
        <taxon>Mycena</taxon>
    </lineage>
</organism>
<evidence type="ECO:0000313" key="1">
    <source>
        <dbReference type="EMBL" id="KAF7360556.1"/>
    </source>
</evidence>
<evidence type="ECO:0000313" key="2">
    <source>
        <dbReference type="Proteomes" id="UP000620124"/>
    </source>
</evidence>
<name>A0A8H6YKW1_9AGAR</name>
<proteinExistence type="predicted"/>
<protein>
    <submittedName>
        <fullName evidence="1">Uncharacterized protein</fullName>
    </submittedName>
</protein>
<dbReference type="EMBL" id="JACAZI010000005">
    <property type="protein sequence ID" value="KAF7360556.1"/>
    <property type="molecule type" value="Genomic_DNA"/>
</dbReference>
<reference evidence="1" key="1">
    <citation type="submission" date="2020-05" db="EMBL/GenBank/DDBJ databases">
        <title>Mycena genomes resolve the evolution of fungal bioluminescence.</title>
        <authorList>
            <person name="Tsai I.J."/>
        </authorList>
    </citation>
    <scope>NUCLEOTIDE SEQUENCE</scope>
    <source>
        <strain evidence="1">CCC161011</strain>
    </source>
</reference>
<gene>
    <name evidence="1" type="ORF">MVEN_00786700</name>
</gene>
<sequence length="200" mass="22584">MFLILALPRRWRNIRLSTSLLTSYPQLAFLSSDDAPMLESFAFRDRARGVTVPMGPFMFLGTKSLRGIAFEYMGKPCIFDSPVSRGSLTHLTTLSTTLSDTDAHRILRLCPRLETCRLAFRVQITALRVLGHPHEHISLLRLRYLFVNQENGVIDGPHFFDSIVLPALRSFHCNTELLLIADPLRCLFSSPSVTPPSRIS</sequence>
<dbReference type="AlphaFoldDB" id="A0A8H6YKW1"/>
<dbReference type="Proteomes" id="UP000620124">
    <property type="component" value="Unassembled WGS sequence"/>
</dbReference>